<gene>
    <name evidence="4" type="ORF">E6O75_ATG05126</name>
</gene>
<dbReference type="STRING" id="86259.A0A4Z1P9X7"/>
<feature type="transmembrane region" description="Helical" evidence="2">
    <location>
        <begin position="167"/>
        <end position="185"/>
    </location>
</feature>
<dbReference type="AlphaFoldDB" id="A0A4Z1P9X7"/>
<protein>
    <recommendedName>
        <fullName evidence="3">DUF7703 domain-containing protein</fullName>
    </recommendedName>
</protein>
<accession>A0A4Z1P9X7</accession>
<comment type="caution">
    <text evidence="4">The sequence shown here is derived from an EMBL/GenBank/DDBJ whole genome shotgun (WGS) entry which is preliminary data.</text>
</comment>
<feature type="transmembrane region" description="Helical" evidence="2">
    <location>
        <begin position="96"/>
        <end position="114"/>
    </location>
</feature>
<evidence type="ECO:0000313" key="5">
    <source>
        <dbReference type="Proteomes" id="UP000298493"/>
    </source>
</evidence>
<keyword evidence="2" id="KW-0812">Transmembrane</keyword>
<evidence type="ECO:0000313" key="4">
    <source>
        <dbReference type="EMBL" id="TID21731.1"/>
    </source>
</evidence>
<dbReference type="Pfam" id="PF24802">
    <property type="entry name" value="DUF7703"/>
    <property type="match status" value="1"/>
</dbReference>
<dbReference type="PANTHER" id="PTHR37013">
    <property type="entry name" value="INTEGRAL MEMBRANE PROTEIN (AFU_ORTHOLOGUE AFUA_1G05950)-RELATED"/>
    <property type="match status" value="1"/>
</dbReference>
<dbReference type="OrthoDB" id="405906at2759"/>
<feature type="transmembrane region" description="Helical" evidence="2">
    <location>
        <begin position="58"/>
        <end position="76"/>
    </location>
</feature>
<dbReference type="Proteomes" id="UP000298493">
    <property type="component" value="Unassembled WGS sequence"/>
</dbReference>
<dbReference type="InterPro" id="IPR056120">
    <property type="entry name" value="DUF7703"/>
</dbReference>
<evidence type="ECO:0000259" key="3">
    <source>
        <dbReference type="Pfam" id="PF24802"/>
    </source>
</evidence>
<sequence>MSSNTGAKVNPSNGITGGYGGDNQLILRSMTAFTAIALYNAVEILTLIFFTFKKYTGLYFWSLVCTTFSVIPYQLGVWMKQNRIQPVEMVNVSLSTLGWVVMVPGQSLVLYSRLHLVTQNERLLKFILYAIIFNAVVLCIPTMVLTYGSNTPAKQKYLHPYAGFEKAQMTIFTVQELFISGVYLYEIRKILMLLKEGSTRKLMGQLALINIVIMTMDVGLVTVEFFDFYQIQTTLKGMIYSIKLKLEFGVLSKLVKIVTDKDGRRHVIDSRPSHQQSGEQDDKFELRSMDVESGVSRPSSIWKKSTSQLLKTRSRSVHTEFASSDENIKYRDWRIGSTEQSKSDPATLLEEIERFKKERSASRRSSLSGLYPGRLSPEDGKRESLFPHGPHQSSIKGWEKI</sequence>
<dbReference type="PANTHER" id="PTHR37013:SF3">
    <property type="entry name" value="INTEGRAL MEMBRANE PROTEIN (AFU_ORTHOLOGUE AFUA_1G05950)"/>
    <property type="match status" value="1"/>
</dbReference>
<keyword evidence="5" id="KW-1185">Reference proteome</keyword>
<feature type="transmembrane region" description="Helical" evidence="2">
    <location>
        <begin position="30"/>
        <end position="51"/>
    </location>
</feature>
<evidence type="ECO:0000256" key="1">
    <source>
        <dbReference type="SAM" id="MobiDB-lite"/>
    </source>
</evidence>
<keyword evidence="2" id="KW-1133">Transmembrane helix</keyword>
<keyword evidence="2" id="KW-0472">Membrane</keyword>
<reference evidence="4 5" key="1">
    <citation type="submission" date="2019-04" db="EMBL/GenBank/DDBJ databases">
        <title>High contiguity whole genome sequence and gene annotation resource for two Venturia nashicola isolates.</title>
        <authorList>
            <person name="Prokchorchik M."/>
            <person name="Won K."/>
            <person name="Lee Y."/>
            <person name="Choi E.D."/>
            <person name="Segonzac C."/>
            <person name="Sohn K.H."/>
        </authorList>
    </citation>
    <scope>NUCLEOTIDE SEQUENCE [LARGE SCALE GENOMIC DNA]</scope>
    <source>
        <strain evidence="4 5">PRI2</strain>
    </source>
</reference>
<feature type="compositionally biased region" description="Basic and acidic residues" evidence="1">
    <location>
        <begin position="376"/>
        <end position="385"/>
    </location>
</feature>
<feature type="domain" description="DUF7703" evidence="3">
    <location>
        <begin position="29"/>
        <end position="257"/>
    </location>
</feature>
<evidence type="ECO:0000256" key="2">
    <source>
        <dbReference type="SAM" id="Phobius"/>
    </source>
</evidence>
<proteinExistence type="predicted"/>
<dbReference type="EMBL" id="SNSC02000009">
    <property type="protein sequence ID" value="TID21731.1"/>
    <property type="molecule type" value="Genomic_DNA"/>
</dbReference>
<feature type="transmembrane region" description="Helical" evidence="2">
    <location>
        <begin position="206"/>
        <end position="226"/>
    </location>
</feature>
<name>A0A4Z1P9X7_9PEZI</name>
<feature type="region of interest" description="Disordered" evidence="1">
    <location>
        <begin position="356"/>
        <end position="401"/>
    </location>
</feature>
<organism evidence="4 5">
    <name type="scientific">Venturia nashicola</name>
    <dbReference type="NCBI Taxonomy" id="86259"/>
    <lineage>
        <taxon>Eukaryota</taxon>
        <taxon>Fungi</taxon>
        <taxon>Dikarya</taxon>
        <taxon>Ascomycota</taxon>
        <taxon>Pezizomycotina</taxon>
        <taxon>Dothideomycetes</taxon>
        <taxon>Pleosporomycetidae</taxon>
        <taxon>Venturiales</taxon>
        <taxon>Venturiaceae</taxon>
        <taxon>Venturia</taxon>
    </lineage>
</organism>
<feature type="transmembrane region" description="Helical" evidence="2">
    <location>
        <begin position="126"/>
        <end position="147"/>
    </location>
</feature>